<feature type="compositionally biased region" description="Gly residues" evidence="1">
    <location>
        <begin position="84"/>
        <end position="93"/>
    </location>
</feature>
<proteinExistence type="predicted"/>
<feature type="compositionally biased region" description="Polar residues" evidence="1">
    <location>
        <begin position="1"/>
        <end position="30"/>
    </location>
</feature>
<evidence type="ECO:0008006" key="4">
    <source>
        <dbReference type="Google" id="ProtNLM"/>
    </source>
</evidence>
<accession>A0ABY0H430</accession>
<reference evidence="2 3" key="1">
    <citation type="submission" date="2018-06" db="EMBL/GenBank/DDBJ databases">
        <title>Complete Genomes of Monosporascus.</title>
        <authorList>
            <person name="Robinson A.J."/>
            <person name="Natvig D.O."/>
        </authorList>
    </citation>
    <scope>NUCLEOTIDE SEQUENCE [LARGE SCALE GENOMIC DNA]</scope>
    <source>
        <strain evidence="2 3">CBS 609.92</strain>
    </source>
</reference>
<sequence>MGSAESQASSEPGSVNVNDHGNPSLNQTATPGPDVPPPVAGGGWGPPSGVPMGFPPAHDRPAPPPMAGRGGQNPMMGRGWPPLGRGGLPFGRGGPPPMGGS</sequence>
<evidence type="ECO:0000313" key="2">
    <source>
        <dbReference type="EMBL" id="RYO81724.1"/>
    </source>
</evidence>
<organism evidence="2 3">
    <name type="scientific">Monosporascus cannonballus</name>
    <dbReference type="NCBI Taxonomy" id="155416"/>
    <lineage>
        <taxon>Eukaryota</taxon>
        <taxon>Fungi</taxon>
        <taxon>Dikarya</taxon>
        <taxon>Ascomycota</taxon>
        <taxon>Pezizomycotina</taxon>
        <taxon>Sordariomycetes</taxon>
        <taxon>Xylariomycetidae</taxon>
        <taxon>Xylariales</taxon>
        <taxon>Xylariales incertae sedis</taxon>
        <taxon>Monosporascus</taxon>
    </lineage>
</organism>
<feature type="compositionally biased region" description="Low complexity" evidence="1">
    <location>
        <begin position="74"/>
        <end position="83"/>
    </location>
</feature>
<keyword evidence="3" id="KW-1185">Reference proteome</keyword>
<name>A0ABY0H430_9PEZI</name>
<dbReference type="Proteomes" id="UP000294003">
    <property type="component" value="Unassembled WGS sequence"/>
</dbReference>
<protein>
    <recommendedName>
        <fullName evidence="4">PI31 proteasome regulator C-terminal domain-containing protein</fullName>
    </recommendedName>
</protein>
<evidence type="ECO:0000256" key="1">
    <source>
        <dbReference type="SAM" id="MobiDB-lite"/>
    </source>
</evidence>
<dbReference type="EMBL" id="QJNS01000242">
    <property type="protein sequence ID" value="RYO81724.1"/>
    <property type="molecule type" value="Genomic_DNA"/>
</dbReference>
<gene>
    <name evidence="2" type="ORF">DL762_006968</name>
</gene>
<feature type="region of interest" description="Disordered" evidence="1">
    <location>
        <begin position="1"/>
        <end position="101"/>
    </location>
</feature>
<comment type="caution">
    <text evidence="2">The sequence shown here is derived from an EMBL/GenBank/DDBJ whole genome shotgun (WGS) entry which is preliminary data.</text>
</comment>
<evidence type="ECO:0000313" key="3">
    <source>
        <dbReference type="Proteomes" id="UP000294003"/>
    </source>
</evidence>